<comment type="caution">
    <text evidence="2">The sequence shown here is derived from an EMBL/GenBank/DDBJ whole genome shotgun (WGS) entry which is preliminary data.</text>
</comment>
<reference evidence="2" key="1">
    <citation type="journal article" date="2020" name="Fungal Divers.">
        <title>Resolving the Mortierellaceae phylogeny through synthesis of multi-gene phylogenetics and phylogenomics.</title>
        <authorList>
            <person name="Vandepol N."/>
            <person name="Liber J."/>
            <person name="Desiro A."/>
            <person name="Na H."/>
            <person name="Kennedy M."/>
            <person name="Barry K."/>
            <person name="Grigoriev I.V."/>
            <person name="Miller A.N."/>
            <person name="O'Donnell K."/>
            <person name="Stajich J.E."/>
            <person name="Bonito G."/>
        </authorList>
    </citation>
    <scope>NUCLEOTIDE SEQUENCE</scope>
    <source>
        <strain evidence="2">MES-2147</strain>
    </source>
</reference>
<evidence type="ECO:0000256" key="1">
    <source>
        <dbReference type="SAM" id="MobiDB-lite"/>
    </source>
</evidence>
<feature type="compositionally biased region" description="Polar residues" evidence="1">
    <location>
        <begin position="1"/>
        <end position="19"/>
    </location>
</feature>
<dbReference type="AlphaFoldDB" id="A0A9P6II80"/>
<feature type="compositionally biased region" description="Basic and acidic residues" evidence="1">
    <location>
        <begin position="67"/>
        <end position="93"/>
    </location>
</feature>
<keyword evidence="3" id="KW-1185">Reference proteome</keyword>
<gene>
    <name evidence="2" type="ORF">BGZ65_009965</name>
</gene>
<feature type="region of interest" description="Disordered" evidence="1">
    <location>
        <begin position="1"/>
        <end position="131"/>
    </location>
</feature>
<dbReference type="Proteomes" id="UP000749646">
    <property type="component" value="Unassembled WGS sequence"/>
</dbReference>
<sequence>MTDQQRSFIENKNATNEYNYSKPKHSGVSGYARERSDSITSSEARGSYDNRSHYSRTNNDSGNGSGHHRDRDWNHDSDQYKRRRDDNEGDDRSRKHINAFGSGGGEKLRKEGSAAAGRNHNYRANEDDYGRHGGAMAMAMATKKKIMKKARLNDGMYPPAAGDADVGVSVIVEDPMIAGEDEDAEEETEEGNSDTRIEIVQMEMNTTNKVGVIIERMEMETLKTLWTQMKMAATITGTADGHHEDVVVAAVVAVEDRTGDRTTTTGSEMEGVRSSTDHDILWEHVYNNHGNR</sequence>
<organism evidence="2 3">
    <name type="scientific">Modicella reniformis</name>
    <dbReference type="NCBI Taxonomy" id="1440133"/>
    <lineage>
        <taxon>Eukaryota</taxon>
        <taxon>Fungi</taxon>
        <taxon>Fungi incertae sedis</taxon>
        <taxon>Mucoromycota</taxon>
        <taxon>Mortierellomycotina</taxon>
        <taxon>Mortierellomycetes</taxon>
        <taxon>Mortierellales</taxon>
        <taxon>Mortierellaceae</taxon>
        <taxon>Modicella</taxon>
    </lineage>
</organism>
<accession>A0A9P6II80</accession>
<dbReference type="EMBL" id="JAAAHW010010937">
    <property type="protein sequence ID" value="KAF9921934.1"/>
    <property type="molecule type" value="Genomic_DNA"/>
</dbReference>
<evidence type="ECO:0000313" key="3">
    <source>
        <dbReference type="Proteomes" id="UP000749646"/>
    </source>
</evidence>
<protein>
    <submittedName>
        <fullName evidence="2">Uncharacterized protein</fullName>
    </submittedName>
</protein>
<evidence type="ECO:0000313" key="2">
    <source>
        <dbReference type="EMBL" id="KAF9921934.1"/>
    </source>
</evidence>
<name>A0A9P6II80_9FUNG</name>
<proteinExistence type="predicted"/>